<comment type="subcellular location">
    <subcellularLocation>
        <location evidence="1 6">Cell membrane</location>
        <topology evidence="1 6">Multi-pass membrane protein</topology>
    </subcellularLocation>
</comment>
<gene>
    <name evidence="8" type="ORF">EXD82_00570</name>
</gene>
<dbReference type="PANTHER" id="PTHR12677">
    <property type="entry name" value="GOLGI APPARATUS MEMBRANE PROTEIN TVP38-RELATED"/>
    <property type="match status" value="1"/>
</dbReference>
<keyword evidence="3 6" id="KW-0812">Transmembrane</keyword>
<sequence length="225" mass="25150">MQINKRLKQFGVIAVIVFLVILYKKYLSGIGVEDIRIWVDGFGIFAPIAYMVLFALLPIAFFPVPVLAVAGGIVFGLLKGTVFTLIGAWLNSAIMFVMAKFFAREMVLNFLKKRLPEKWWNKFIEADDKSSFFVIFVMRLIPAIPYNVINYAAGLSGISFRNYILATMIGIFPGTLVFINIGDKASDISDPKFIISIALLVILTVVSLILAKRINSEKDIRDGDK</sequence>
<accession>A0A544QYI1</accession>
<evidence type="ECO:0000256" key="1">
    <source>
        <dbReference type="ARBA" id="ARBA00004651"/>
    </source>
</evidence>
<keyword evidence="2 6" id="KW-1003">Cell membrane</keyword>
<feature type="transmembrane region" description="Helical" evidence="6">
    <location>
        <begin position="193"/>
        <end position="211"/>
    </location>
</feature>
<feature type="transmembrane region" description="Helical" evidence="6">
    <location>
        <begin position="163"/>
        <end position="181"/>
    </location>
</feature>
<keyword evidence="9" id="KW-1185">Reference proteome</keyword>
<feature type="transmembrane region" description="Helical" evidence="6">
    <location>
        <begin position="44"/>
        <end position="75"/>
    </location>
</feature>
<evidence type="ECO:0000256" key="2">
    <source>
        <dbReference type="ARBA" id="ARBA00022475"/>
    </source>
</evidence>
<keyword evidence="4 6" id="KW-1133">Transmembrane helix</keyword>
<evidence type="ECO:0000259" key="7">
    <source>
        <dbReference type="Pfam" id="PF09335"/>
    </source>
</evidence>
<evidence type="ECO:0000256" key="3">
    <source>
        <dbReference type="ARBA" id="ARBA00022692"/>
    </source>
</evidence>
<dbReference type="EMBL" id="SGJB01000001">
    <property type="protein sequence ID" value="TQQ85741.1"/>
    <property type="molecule type" value="Genomic_DNA"/>
</dbReference>
<dbReference type="Proteomes" id="UP000317863">
    <property type="component" value="Unassembled WGS sequence"/>
</dbReference>
<protein>
    <recommendedName>
        <fullName evidence="6">TVP38/TMEM64 family membrane protein</fullName>
    </recommendedName>
</protein>
<dbReference type="InterPro" id="IPR032816">
    <property type="entry name" value="VTT_dom"/>
</dbReference>
<dbReference type="OrthoDB" id="9812980at2"/>
<feature type="domain" description="VTT" evidence="7">
    <location>
        <begin position="62"/>
        <end position="183"/>
    </location>
</feature>
<evidence type="ECO:0000313" key="8">
    <source>
        <dbReference type="EMBL" id="TQQ85741.1"/>
    </source>
</evidence>
<organism evidence="8 9">
    <name type="scientific">Peptacetobacter hominis</name>
    <dbReference type="NCBI Taxonomy" id="2743610"/>
    <lineage>
        <taxon>Bacteria</taxon>
        <taxon>Bacillati</taxon>
        <taxon>Bacillota</taxon>
        <taxon>Clostridia</taxon>
        <taxon>Peptostreptococcales</taxon>
        <taxon>Peptostreptococcaceae</taxon>
        <taxon>Peptacetobacter</taxon>
    </lineage>
</organism>
<comment type="similarity">
    <text evidence="6">Belongs to the TVP38/TMEM64 family.</text>
</comment>
<feature type="transmembrane region" description="Helical" evidence="6">
    <location>
        <begin position="7"/>
        <end position="24"/>
    </location>
</feature>
<dbReference type="InterPro" id="IPR015414">
    <property type="entry name" value="TMEM64"/>
</dbReference>
<reference evidence="8 9" key="1">
    <citation type="submission" date="2019-02" db="EMBL/GenBank/DDBJ databases">
        <title>Peptostreptococcaceae bacterium ZHW00191 nov., a new bacterium isolated from the human gut.</title>
        <authorList>
            <person name="Zhou H.-W."/>
            <person name="Chen X.-J."/>
        </authorList>
    </citation>
    <scope>NUCLEOTIDE SEQUENCE [LARGE SCALE GENOMIC DNA]</scope>
    <source>
        <strain evidence="8 9">ZHW00191</strain>
    </source>
</reference>
<evidence type="ECO:0000256" key="6">
    <source>
        <dbReference type="RuleBase" id="RU366058"/>
    </source>
</evidence>
<name>A0A544QYI1_9FIRM</name>
<evidence type="ECO:0000313" key="9">
    <source>
        <dbReference type="Proteomes" id="UP000317863"/>
    </source>
</evidence>
<dbReference type="GO" id="GO:0005886">
    <property type="term" value="C:plasma membrane"/>
    <property type="evidence" value="ECO:0007669"/>
    <property type="project" value="UniProtKB-SubCell"/>
</dbReference>
<feature type="transmembrane region" description="Helical" evidence="6">
    <location>
        <begin position="82"/>
        <end position="103"/>
    </location>
</feature>
<dbReference type="RefSeq" id="WP_142534966.1">
    <property type="nucleotide sequence ID" value="NZ_SGJB01000001.1"/>
</dbReference>
<proteinExistence type="inferred from homology"/>
<dbReference type="AlphaFoldDB" id="A0A544QYI1"/>
<evidence type="ECO:0000256" key="4">
    <source>
        <dbReference type="ARBA" id="ARBA00022989"/>
    </source>
</evidence>
<dbReference type="PANTHER" id="PTHR12677:SF59">
    <property type="entry name" value="GOLGI APPARATUS MEMBRANE PROTEIN TVP38-RELATED"/>
    <property type="match status" value="1"/>
</dbReference>
<dbReference type="Pfam" id="PF09335">
    <property type="entry name" value="VTT_dom"/>
    <property type="match status" value="1"/>
</dbReference>
<keyword evidence="5 6" id="KW-0472">Membrane</keyword>
<evidence type="ECO:0000256" key="5">
    <source>
        <dbReference type="ARBA" id="ARBA00023136"/>
    </source>
</evidence>
<comment type="caution">
    <text evidence="8">The sequence shown here is derived from an EMBL/GenBank/DDBJ whole genome shotgun (WGS) entry which is preliminary data.</text>
</comment>